<sequence length="574" mass="61003">MRVLARVAFAVAVSSLVAMSGFVATITASAAAAAPVPCKARPTATGYVKAENRRAGSTGWRYTARVKTRLQAFADVTSVRCGNSVHLMVSTRAPRATVTAWRMGYYGGAGGRAVYTSRAFRTKLQPAAVIDRATRTPRAPWRVTTSIHIDGRFTPGSYLLKITDSRGGQAFVPLTVHDPLSRSPLVLMSEPLTWAAYNDWGGASSYRGATGNASRSLVASLDRPYAGNHGMAGYLTDEYPLVRLAEQRGLDVAYVTDVDIDVRPELLRRHRGILLGAHAEYWTRRMRAGFDAARDAGVNLALFGANTAYWSIRMMRSSFGANRAFAIYREAGRDPKAATNPAAATIRFRHLPGMPPESTLFGQSYQGCPGHDGDLVVTAPDWPFPADTPPGTVLPKGVRREFDRVDPDALPPDASVQILAGAAIQGCHGNANSTYHAHVTYYTSGSGAGVFAAGSLGWVCHLYGTTCRYGGTTAARTRSVFTVTTINLISAMAQGPLGTTHPSRATDTSIPPEAFDAGNSTVSGDAEQDGGEGSQPVTRADGEGPGTPVSWLPAPVATDDLWPGPRDTREPTAG</sequence>
<gene>
    <name evidence="4" type="ORF">EV385_6468</name>
</gene>
<evidence type="ECO:0000256" key="1">
    <source>
        <dbReference type="SAM" id="MobiDB-lite"/>
    </source>
</evidence>
<dbReference type="EMBL" id="SHKY01000001">
    <property type="protein sequence ID" value="RZU54517.1"/>
    <property type="molecule type" value="Genomic_DNA"/>
</dbReference>
<feature type="domain" description="N,N-dimethylformamidase beta subunit-like C-terminal" evidence="3">
    <location>
        <begin position="97"/>
        <end position="463"/>
    </location>
</feature>
<feature type="chain" id="PRO_5039151627" description="N,N-dimethylformamidase beta subunit-like C-terminal domain-containing protein" evidence="2">
    <location>
        <begin position="21"/>
        <end position="574"/>
    </location>
</feature>
<protein>
    <recommendedName>
        <fullName evidence="3">N,N-dimethylformamidase beta subunit-like C-terminal domain-containing protein</fullName>
    </recommendedName>
</protein>
<feature type="compositionally biased region" description="Polar residues" evidence="1">
    <location>
        <begin position="500"/>
        <end position="509"/>
    </location>
</feature>
<evidence type="ECO:0000259" key="3">
    <source>
        <dbReference type="Pfam" id="PF20254"/>
    </source>
</evidence>
<name>A0A4Q7ZTG2_9ACTN</name>
<reference evidence="4 5" key="1">
    <citation type="submission" date="2019-02" db="EMBL/GenBank/DDBJ databases">
        <title>Sequencing the genomes of 1000 actinobacteria strains.</title>
        <authorList>
            <person name="Klenk H.-P."/>
        </authorList>
    </citation>
    <scope>NUCLEOTIDE SEQUENCE [LARGE SCALE GENOMIC DNA]</scope>
    <source>
        <strain evidence="4 5">DSM 45162</strain>
    </source>
</reference>
<comment type="caution">
    <text evidence="4">The sequence shown here is derived from an EMBL/GenBank/DDBJ whole genome shotgun (WGS) entry which is preliminary data.</text>
</comment>
<evidence type="ECO:0000256" key="2">
    <source>
        <dbReference type="SAM" id="SignalP"/>
    </source>
</evidence>
<dbReference type="Proteomes" id="UP000292564">
    <property type="component" value="Unassembled WGS sequence"/>
</dbReference>
<evidence type="ECO:0000313" key="5">
    <source>
        <dbReference type="Proteomes" id="UP000292564"/>
    </source>
</evidence>
<dbReference type="OrthoDB" id="505641at2"/>
<evidence type="ECO:0000313" key="4">
    <source>
        <dbReference type="EMBL" id="RZU54517.1"/>
    </source>
</evidence>
<dbReference type="InterPro" id="IPR046540">
    <property type="entry name" value="DMFA2_C"/>
</dbReference>
<dbReference type="AlphaFoldDB" id="A0A4Q7ZTG2"/>
<feature type="signal peptide" evidence="2">
    <location>
        <begin position="1"/>
        <end position="20"/>
    </location>
</feature>
<keyword evidence="2" id="KW-0732">Signal</keyword>
<dbReference type="RefSeq" id="WP_130512860.1">
    <property type="nucleotide sequence ID" value="NZ_SHKY01000001.1"/>
</dbReference>
<proteinExistence type="predicted"/>
<dbReference type="Pfam" id="PF20254">
    <property type="entry name" value="DMFA2_C"/>
    <property type="match status" value="1"/>
</dbReference>
<feature type="region of interest" description="Disordered" evidence="1">
    <location>
        <begin position="494"/>
        <end position="574"/>
    </location>
</feature>
<keyword evidence="5" id="KW-1185">Reference proteome</keyword>
<organism evidence="4 5">
    <name type="scientific">Krasilnikovia cinnamomea</name>
    <dbReference type="NCBI Taxonomy" id="349313"/>
    <lineage>
        <taxon>Bacteria</taxon>
        <taxon>Bacillati</taxon>
        <taxon>Actinomycetota</taxon>
        <taxon>Actinomycetes</taxon>
        <taxon>Micromonosporales</taxon>
        <taxon>Micromonosporaceae</taxon>
        <taxon>Krasilnikovia</taxon>
    </lineage>
</organism>
<accession>A0A4Q7ZTG2</accession>